<dbReference type="GO" id="GO:0045493">
    <property type="term" value="P:xylan catabolic process"/>
    <property type="evidence" value="ECO:0007669"/>
    <property type="project" value="UniProtKB-UniRule"/>
</dbReference>
<dbReference type="Proteomes" id="UP000799640">
    <property type="component" value="Unassembled WGS sequence"/>
</dbReference>
<accession>A0A6G1HZ24</accession>
<evidence type="ECO:0000313" key="5">
    <source>
        <dbReference type="EMBL" id="KAF2401087.1"/>
    </source>
</evidence>
<evidence type="ECO:0000256" key="2">
    <source>
        <dbReference type="ARBA" id="ARBA00022729"/>
    </source>
</evidence>
<dbReference type="GO" id="GO:0005576">
    <property type="term" value="C:extracellular region"/>
    <property type="evidence" value="ECO:0007669"/>
    <property type="project" value="UniProtKB-SubCell"/>
</dbReference>
<keyword evidence="4" id="KW-0119">Carbohydrate metabolism</keyword>
<dbReference type="NCBIfam" id="TIGR01840">
    <property type="entry name" value="esterase_phb"/>
    <property type="match status" value="1"/>
</dbReference>
<evidence type="ECO:0000256" key="3">
    <source>
        <dbReference type="ARBA" id="ARBA00022801"/>
    </source>
</evidence>
<dbReference type="InterPro" id="IPR010126">
    <property type="entry name" value="Esterase_phb"/>
</dbReference>
<evidence type="ECO:0000256" key="4">
    <source>
        <dbReference type="RuleBase" id="RU367147"/>
    </source>
</evidence>
<evidence type="ECO:0000256" key="1">
    <source>
        <dbReference type="ARBA" id="ARBA00022487"/>
    </source>
</evidence>
<proteinExistence type="inferred from homology"/>
<dbReference type="InterPro" id="IPR029058">
    <property type="entry name" value="AB_hydrolase_fold"/>
</dbReference>
<keyword evidence="4" id="KW-0964">Secreted</keyword>
<keyword evidence="4" id="KW-0624">Polysaccharide degradation</keyword>
<name>A0A6G1HZ24_9PEZI</name>
<sequence length="310" mass="32827">MRSLSFLFVALLATAGALEASQEAETALPAPGSLQQIKDFTGPTNASLYIYVPPKLPPSPALLVAVHHCAGNAPGFFRSTPYKALADAHGFIVAYPHSYHSGGCWDVSSRATLKHGGGGDSASIAAMVGWVLKAHPATDKSRVYLTGTSSGAMMTNVLAATYPELFAAAVVYSGVPAGCFSMPVATASSAEAPPWNSTCSQGKLISSVQHWAQIAKDMYPGYSGPRPRMRIIHGGTDTALLPPNYNETIKQWSGVFGYDWTKPVSVKQDTPKHGYSTTSWGPKLEGVWAAKEGHTVPYMGEADMKFFGLG</sequence>
<comment type="subcellular location">
    <subcellularLocation>
        <location evidence="4">Secreted</location>
    </subcellularLocation>
</comment>
<dbReference type="OrthoDB" id="2425929at2759"/>
<dbReference type="Gene3D" id="3.40.50.1820">
    <property type="entry name" value="alpha/beta hydrolase"/>
    <property type="match status" value="1"/>
</dbReference>
<feature type="chain" id="PRO_5029035319" description="Carboxylic ester hydrolase" evidence="4">
    <location>
        <begin position="21"/>
        <end position="310"/>
    </location>
</feature>
<keyword evidence="6" id="KW-1185">Reference proteome</keyword>
<reference evidence="5" key="1">
    <citation type="journal article" date="2020" name="Stud. Mycol.">
        <title>101 Dothideomycetes genomes: a test case for predicting lifestyles and emergence of pathogens.</title>
        <authorList>
            <person name="Haridas S."/>
            <person name="Albert R."/>
            <person name="Binder M."/>
            <person name="Bloem J."/>
            <person name="Labutti K."/>
            <person name="Salamov A."/>
            <person name="Andreopoulos B."/>
            <person name="Baker S."/>
            <person name="Barry K."/>
            <person name="Bills G."/>
            <person name="Bluhm B."/>
            <person name="Cannon C."/>
            <person name="Castanera R."/>
            <person name="Culley D."/>
            <person name="Daum C."/>
            <person name="Ezra D."/>
            <person name="Gonzalez J."/>
            <person name="Henrissat B."/>
            <person name="Kuo A."/>
            <person name="Liang C."/>
            <person name="Lipzen A."/>
            <person name="Lutzoni F."/>
            <person name="Magnuson J."/>
            <person name="Mondo S."/>
            <person name="Nolan M."/>
            <person name="Ohm R."/>
            <person name="Pangilinan J."/>
            <person name="Park H.-J."/>
            <person name="Ramirez L."/>
            <person name="Alfaro M."/>
            <person name="Sun H."/>
            <person name="Tritt A."/>
            <person name="Yoshinaga Y."/>
            <person name="Zwiers L.-H."/>
            <person name="Turgeon B."/>
            <person name="Goodwin S."/>
            <person name="Spatafora J."/>
            <person name="Crous P."/>
            <person name="Grigoriev I."/>
        </authorList>
    </citation>
    <scope>NUCLEOTIDE SEQUENCE</scope>
    <source>
        <strain evidence="5">CBS 262.69</strain>
    </source>
</reference>
<dbReference type="InterPro" id="IPR050955">
    <property type="entry name" value="Plant_Biomass_Hydrol_Est"/>
</dbReference>
<dbReference type="EC" id="3.1.1.-" evidence="4"/>
<dbReference type="PANTHER" id="PTHR43037:SF5">
    <property type="entry name" value="FERULOYL ESTERASE"/>
    <property type="match status" value="1"/>
</dbReference>
<comment type="similarity">
    <text evidence="4">Belongs to the carbohydrate esterase 1 (CE1) family.</text>
</comment>
<organism evidence="5 6">
    <name type="scientific">Trichodelitschia bisporula</name>
    <dbReference type="NCBI Taxonomy" id="703511"/>
    <lineage>
        <taxon>Eukaryota</taxon>
        <taxon>Fungi</taxon>
        <taxon>Dikarya</taxon>
        <taxon>Ascomycota</taxon>
        <taxon>Pezizomycotina</taxon>
        <taxon>Dothideomycetes</taxon>
        <taxon>Dothideomycetes incertae sedis</taxon>
        <taxon>Phaeotrichales</taxon>
        <taxon>Phaeotrichaceae</taxon>
        <taxon>Trichodelitschia</taxon>
    </lineage>
</organism>
<dbReference type="EMBL" id="ML996693">
    <property type="protein sequence ID" value="KAF2401087.1"/>
    <property type="molecule type" value="Genomic_DNA"/>
</dbReference>
<protein>
    <recommendedName>
        <fullName evidence="4">Carboxylic ester hydrolase</fullName>
        <ecNumber evidence="4">3.1.1.-</ecNumber>
    </recommendedName>
</protein>
<feature type="signal peptide" evidence="4">
    <location>
        <begin position="1"/>
        <end position="20"/>
    </location>
</feature>
<keyword evidence="1 4" id="KW-0719">Serine esterase</keyword>
<evidence type="ECO:0000313" key="6">
    <source>
        <dbReference type="Proteomes" id="UP000799640"/>
    </source>
</evidence>
<keyword evidence="3 4" id="KW-0378">Hydrolase</keyword>
<dbReference type="GO" id="GO:0052689">
    <property type="term" value="F:carboxylic ester hydrolase activity"/>
    <property type="evidence" value="ECO:0007669"/>
    <property type="project" value="UniProtKB-KW"/>
</dbReference>
<dbReference type="PANTHER" id="PTHR43037">
    <property type="entry name" value="UNNAMED PRODUCT-RELATED"/>
    <property type="match status" value="1"/>
</dbReference>
<dbReference type="Pfam" id="PF10503">
    <property type="entry name" value="Esterase_PHB"/>
    <property type="match status" value="1"/>
</dbReference>
<keyword evidence="2 4" id="KW-0732">Signal</keyword>
<dbReference type="AlphaFoldDB" id="A0A6G1HZ24"/>
<gene>
    <name evidence="5" type="ORF">EJ06DRAFT_376309</name>
</gene>
<comment type="function">
    <text evidence="4">Esterase involved in the hydrolysis of xylan, a major structural heterogeneous polysaccharide found in plant biomass representing the second most abundant polysaccharide in the biosphere, after cellulose.</text>
</comment>
<dbReference type="SUPFAM" id="SSF53474">
    <property type="entry name" value="alpha/beta-Hydrolases"/>
    <property type="match status" value="2"/>
</dbReference>